<feature type="compositionally biased region" description="Pro residues" evidence="1">
    <location>
        <begin position="97"/>
        <end position="109"/>
    </location>
</feature>
<dbReference type="PANTHER" id="PTHR37486:SF1">
    <property type="entry name" value="STRINGENT STARVATION PROTEIN B"/>
    <property type="match status" value="1"/>
</dbReference>
<dbReference type="GO" id="GO:0045732">
    <property type="term" value="P:positive regulation of protein catabolic process"/>
    <property type="evidence" value="ECO:0007669"/>
    <property type="project" value="TreeGrafter"/>
</dbReference>
<dbReference type="OrthoDB" id="9797358at2"/>
<dbReference type="Pfam" id="PF04386">
    <property type="entry name" value="SspB"/>
    <property type="match status" value="1"/>
</dbReference>
<keyword evidence="2" id="KW-0378">Hydrolase</keyword>
<dbReference type="InterPro" id="IPR007481">
    <property type="entry name" value="SspB"/>
</dbReference>
<dbReference type="PANTHER" id="PTHR37486">
    <property type="entry name" value="STRINGENT STARVATION PROTEIN B"/>
    <property type="match status" value="1"/>
</dbReference>
<dbReference type="SUPFAM" id="SSF101738">
    <property type="entry name" value="SspB-like"/>
    <property type="match status" value="1"/>
</dbReference>
<keyword evidence="3" id="KW-1185">Reference proteome</keyword>
<dbReference type="InterPro" id="IPR036760">
    <property type="entry name" value="SspB-like_sf"/>
</dbReference>
<reference evidence="2 3" key="1">
    <citation type="submission" date="2018-05" db="EMBL/GenBank/DDBJ databases">
        <title>Abyssibacter profundi OUC007T gen. nov., sp. nov, a marine bacterium isolated from seawater of the Mariana Trench.</title>
        <authorList>
            <person name="Zhou S."/>
        </authorList>
    </citation>
    <scope>NUCLEOTIDE SEQUENCE [LARGE SCALE GENOMIC DNA]</scope>
    <source>
        <strain evidence="2 3">OUC007</strain>
    </source>
</reference>
<sequence>MYDWLVDNDFSPHLLVDIAVEGVQVPPGYAQDGKIVLNVSPTAVRGLSLENDGISFEARFSGRAMTVWVPVHAVLAIYARENGEGMMLQGLDDGDTPPDPNPPTPPTDGPPEGGDDTPPKGTRRGHLKVVK</sequence>
<evidence type="ECO:0000256" key="1">
    <source>
        <dbReference type="SAM" id="MobiDB-lite"/>
    </source>
</evidence>
<dbReference type="GO" id="GO:0006508">
    <property type="term" value="P:proteolysis"/>
    <property type="evidence" value="ECO:0007669"/>
    <property type="project" value="UniProtKB-KW"/>
</dbReference>
<dbReference type="Gene3D" id="2.30.30.220">
    <property type="entry name" value="SspB-like"/>
    <property type="match status" value="1"/>
</dbReference>
<dbReference type="PIRSF" id="PIRSF005276">
    <property type="entry name" value="SspB"/>
    <property type="match status" value="1"/>
</dbReference>
<evidence type="ECO:0000313" key="2">
    <source>
        <dbReference type="EMBL" id="PWN56548.1"/>
    </source>
</evidence>
<evidence type="ECO:0000313" key="3">
    <source>
        <dbReference type="Proteomes" id="UP000251800"/>
    </source>
</evidence>
<accession>A0A363UM93</accession>
<dbReference type="GO" id="GO:0005840">
    <property type="term" value="C:ribosome"/>
    <property type="evidence" value="ECO:0007669"/>
    <property type="project" value="TreeGrafter"/>
</dbReference>
<dbReference type="EMBL" id="QEQK01000005">
    <property type="protein sequence ID" value="PWN56548.1"/>
    <property type="molecule type" value="Genomic_DNA"/>
</dbReference>
<keyword evidence="2" id="KW-0645">Protease</keyword>
<feature type="region of interest" description="Disordered" evidence="1">
    <location>
        <begin position="86"/>
        <end position="131"/>
    </location>
</feature>
<proteinExistence type="predicted"/>
<gene>
    <name evidence="2" type="ORF">DEH80_06885</name>
</gene>
<protein>
    <submittedName>
        <fullName evidence="2">ClpXP protease specificity-enhancing factor</fullName>
    </submittedName>
</protein>
<organism evidence="2 3">
    <name type="scientific">Abyssibacter profundi</name>
    <dbReference type="NCBI Taxonomy" id="2182787"/>
    <lineage>
        <taxon>Bacteria</taxon>
        <taxon>Pseudomonadati</taxon>
        <taxon>Pseudomonadota</taxon>
        <taxon>Gammaproteobacteria</taxon>
        <taxon>Chromatiales</taxon>
        <taxon>Oceanococcaceae</taxon>
        <taxon>Abyssibacter</taxon>
    </lineage>
</organism>
<dbReference type="GO" id="GO:0005829">
    <property type="term" value="C:cytosol"/>
    <property type="evidence" value="ECO:0007669"/>
    <property type="project" value="TreeGrafter"/>
</dbReference>
<name>A0A363UM93_9GAMM</name>
<dbReference type="NCBIfam" id="NF008769">
    <property type="entry name" value="PRK11798.2-5"/>
    <property type="match status" value="1"/>
</dbReference>
<comment type="caution">
    <text evidence="2">The sequence shown here is derived from an EMBL/GenBank/DDBJ whole genome shotgun (WGS) entry which is preliminary data.</text>
</comment>
<dbReference type="AlphaFoldDB" id="A0A363UM93"/>
<dbReference type="GO" id="GO:0008233">
    <property type="term" value="F:peptidase activity"/>
    <property type="evidence" value="ECO:0007669"/>
    <property type="project" value="UniProtKB-KW"/>
</dbReference>
<dbReference type="Proteomes" id="UP000251800">
    <property type="component" value="Unassembled WGS sequence"/>
</dbReference>
<feature type="compositionally biased region" description="Basic residues" evidence="1">
    <location>
        <begin position="121"/>
        <end position="131"/>
    </location>
</feature>